<dbReference type="Proteomes" id="UP001050975">
    <property type="component" value="Unassembled WGS sequence"/>
</dbReference>
<feature type="domain" description="HTH cro/C1-type" evidence="1">
    <location>
        <begin position="12"/>
        <end position="70"/>
    </location>
</feature>
<name>A0AAV3XNY6_9CYAN</name>
<evidence type="ECO:0000313" key="3">
    <source>
        <dbReference type="Proteomes" id="UP001050975"/>
    </source>
</evidence>
<gene>
    <name evidence="2" type="ORF">MiSe_92500</name>
</gene>
<sequence length="84" mass="9486">MTKSRQESNSPIEALRIEKTKLSQVEFAVRCGIPLRTYQRWVSGETETRPNLVQLKAICRELGIERVSDLPDTFGPPEPPSTDS</sequence>
<accession>A0AAV3XNY6</accession>
<dbReference type="CDD" id="cd00093">
    <property type="entry name" value="HTH_XRE"/>
    <property type="match status" value="1"/>
</dbReference>
<dbReference type="PROSITE" id="PS50943">
    <property type="entry name" value="HTH_CROC1"/>
    <property type="match status" value="1"/>
</dbReference>
<dbReference type="AlphaFoldDB" id="A0AAV3XNY6"/>
<dbReference type="SUPFAM" id="SSF47413">
    <property type="entry name" value="lambda repressor-like DNA-binding domains"/>
    <property type="match status" value="1"/>
</dbReference>
<evidence type="ECO:0000313" key="2">
    <source>
        <dbReference type="EMBL" id="GET44423.1"/>
    </source>
</evidence>
<dbReference type="EMBL" id="BLAY01000350">
    <property type="protein sequence ID" value="GET44423.1"/>
    <property type="molecule type" value="Genomic_DNA"/>
</dbReference>
<proteinExistence type="predicted"/>
<dbReference type="InterPro" id="IPR001387">
    <property type="entry name" value="Cro/C1-type_HTH"/>
</dbReference>
<comment type="caution">
    <text evidence="2">The sequence shown here is derived from an EMBL/GenBank/DDBJ whole genome shotgun (WGS) entry which is preliminary data.</text>
</comment>
<dbReference type="GO" id="GO:0003677">
    <property type="term" value="F:DNA binding"/>
    <property type="evidence" value="ECO:0007669"/>
    <property type="project" value="InterPro"/>
</dbReference>
<dbReference type="Pfam" id="PF01381">
    <property type="entry name" value="HTH_3"/>
    <property type="match status" value="1"/>
</dbReference>
<evidence type="ECO:0000259" key="1">
    <source>
        <dbReference type="PROSITE" id="PS50943"/>
    </source>
</evidence>
<dbReference type="Gene3D" id="1.10.260.40">
    <property type="entry name" value="lambda repressor-like DNA-binding domains"/>
    <property type="match status" value="1"/>
</dbReference>
<reference evidence="2" key="1">
    <citation type="submission" date="2019-10" db="EMBL/GenBank/DDBJ databases">
        <title>Draft genome sequece of Microseira wollei NIES-4236.</title>
        <authorList>
            <person name="Yamaguchi H."/>
            <person name="Suzuki S."/>
            <person name="Kawachi M."/>
        </authorList>
    </citation>
    <scope>NUCLEOTIDE SEQUENCE</scope>
    <source>
        <strain evidence="2">NIES-4236</strain>
    </source>
</reference>
<organism evidence="2 3">
    <name type="scientific">Microseira wollei NIES-4236</name>
    <dbReference type="NCBI Taxonomy" id="2530354"/>
    <lineage>
        <taxon>Bacteria</taxon>
        <taxon>Bacillati</taxon>
        <taxon>Cyanobacteriota</taxon>
        <taxon>Cyanophyceae</taxon>
        <taxon>Oscillatoriophycideae</taxon>
        <taxon>Aerosakkonematales</taxon>
        <taxon>Aerosakkonemataceae</taxon>
        <taxon>Microseira</taxon>
    </lineage>
</organism>
<protein>
    <recommendedName>
        <fullName evidence="1">HTH cro/C1-type domain-containing protein</fullName>
    </recommendedName>
</protein>
<dbReference type="InterPro" id="IPR010982">
    <property type="entry name" value="Lambda_DNA-bd_dom_sf"/>
</dbReference>
<keyword evidence="3" id="KW-1185">Reference proteome</keyword>
<dbReference type="SMART" id="SM00530">
    <property type="entry name" value="HTH_XRE"/>
    <property type="match status" value="1"/>
</dbReference>